<dbReference type="InterPro" id="IPR011057">
    <property type="entry name" value="Mss4-like_sf"/>
</dbReference>
<evidence type="ECO:0000259" key="17">
    <source>
        <dbReference type="PROSITE" id="PS51891"/>
    </source>
</evidence>
<keyword evidence="19" id="KW-1185">Reference proteome</keyword>
<keyword evidence="10 15" id="KW-1133">Transmembrane helix</keyword>
<comment type="function">
    <text evidence="14 15">Vacuolar effluxer which mediate the efflux of amino acids resulting from autophagic degradation. The release of autophagic amino acids allows the maintenance of protein synthesis and viability during nitrogen starvation.</text>
</comment>
<feature type="transmembrane region" description="Helical" evidence="15">
    <location>
        <begin position="239"/>
        <end position="258"/>
    </location>
</feature>
<dbReference type="GO" id="GO:0006914">
    <property type="term" value="P:autophagy"/>
    <property type="evidence" value="ECO:0007669"/>
    <property type="project" value="UniProtKB-KW"/>
</dbReference>
<evidence type="ECO:0000256" key="1">
    <source>
        <dbReference type="ARBA" id="ARBA00004128"/>
    </source>
</evidence>
<keyword evidence="11 15" id="KW-0072">Autophagy</keyword>
<dbReference type="Gene3D" id="1.20.1250.20">
    <property type="entry name" value="MFS general substrate transporter like domains"/>
    <property type="match status" value="1"/>
</dbReference>
<protein>
    <recommendedName>
        <fullName evidence="15">Autophagy-related protein</fullName>
    </recommendedName>
</protein>
<feature type="transmembrane region" description="Helical" evidence="15">
    <location>
        <begin position="508"/>
        <end position="532"/>
    </location>
</feature>
<dbReference type="InterPro" id="IPR050495">
    <property type="entry name" value="ATG22/LtaA_families"/>
</dbReference>
<sequence>MAIGTCFCGKIRIESSGEPIATGICHCTDCRKLTGTLYTYSLIFKSAKIKISGNPKKITKPAERGNIIENYFCSDCGTPLYAYKFPSGEWDNLVITRAGIFDDLELLERKPAVELYVRSRGSWNFNTFPMLSYISAAFQSPDEGVQQRPPRYAGEDTTPTSRREILGWYSYGIAAEVFAVCGVGSFLPLTLEQLARERGTLQTSRLPCVGSAAGNSTNNAENGPCVVPVFGLEVNTASFAMYTFSLAVLIQALTLISFSALADYENNRKTLLMVFGFAGALASMLFVFIAPPVFVLGSILVVVGVTCLGSSFVVLNSYLPVLVANDPSLQEGKADDGAEMSSFDRDGGNSGWNAWGNDDADDDSLDGLQPSGQPQSSLEGGMGSKAPPSSSPELQLSTKISSRGIGLGYCAAVFVQIISIIMLITLSKTSLAKVSATLPMRFVLLLVGIWWGAFTLVTRNLLKTRPGPPLDTVSTKGTGRWRAWLRLVGFAWKSLWETVKVASKLREVLIFLVAWFLLSDAMATVSGTAILFARTELKLSTPLIGLLSITATVSGMTGAFLWPHVSRYFHLQPNHTIILCIVLFELIPLYGLLAYIPFIKNWGVFGLQRPWEIFPLAVVHGVVSGGLASYCRSFFGLLIPPGSEAAFYALYAATDKGSSFIGPAIVGALVDATGQVRSGFFFIAVIIILPIPLVWMVNADKGRREGLAMAESLDKSHGGPAEYAEEAEGLLASR</sequence>
<dbReference type="Gene3D" id="3.90.1590.10">
    <property type="entry name" value="glutathione-dependent formaldehyde- activating enzyme (gfa)"/>
    <property type="match status" value="1"/>
</dbReference>
<dbReference type="AlphaFoldDB" id="A0A1V6N890"/>
<feature type="transmembrane region" description="Helical" evidence="15">
    <location>
        <begin position="406"/>
        <end position="426"/>
    </location>
</feature>
<dbReference type="GO" id="GO:0032974">
    <property type="term" value="P:amino acid transmembrane export from vacuole"/>
    <property type="evidence" value="ECO:0007669"/>
    <property type="project" value="InterPro"/>
</dbReference>
<organism evidence="18 19">
    <name type="scientific">Penicillium polonicum</name>
    <dbReference type="NCBI Taxonomy" id="60169"/>
    <lineage>
        <taxon>Eukaryota</taxon>
        <taxon>Fungi</taxon>
        <taxon>Dikarya</taxon>
        <taxon>Ascomycota</taxon>
        <taxon>Pezizomycotina</taxon>
        <taxon>Eurotiomycetes</taxon>
        <taxon>Eurotiomycetidae</taxon>
        <taxon>Eurotiales</taxon>
        <taxon>Aspergillaceae</taxon>
        <taxon>Penicillium</taxon>
    </lineage>
</organism>
<keyword evidence="4 15" id="KW-0813">Transport</keyword>
<evidence type="ECO:0000256" key="10">
    <source>
        <dbReference type="ARBA" id="ARBA00022989"/>
    </source>
</evidence>
<dbReference type="STRING" id="60169.A0A1V6N890"/>
<evidence type="ECO:0000256" key="14">
    <source>
        <dbReference type="ARBA" id="ARBA00024801"/>
    </source>
</evidence>
<evidence type="ECO:0000256" key="15">
    <source>
        <dbReference type="RuleBase" id="RU363073"/>
    </source>
</evidence>
<dbReference type="InterPro" id="IPR036259">
    <property type="entry name" value="MFS_trans_sf"/>
</dbReference>
<dbReference type="OrthoDB" id="192733at2759"/>
<evidence type="ECO:0000256" key="2">
    <source>
        <dbReference type="ARBA" id="ARBA00005495"/>
    </source>
</evidence>
<dbReference type="Proteomes" id="UP000191408">
    <property type="component" value="Unassembled WGS sequence"/>
</dbReference>
<dbReference type="GO" id="GO:0046872">
    <property type="term" value="F:metal ion binding"/>
    <property type="evidence" value="ECO:0007669"/>
    <property type="project" value="UniProtKB-KW"/>
</dbReference>
<feature type="transmembrane region" description="Helical" evidence="15">
    <location>
        <begin position="270"/>
        <end position="289"/>
    </location>
</feature>
<reference evidence="19" key="1">
    <citation type="journal article" date="2017" name="Nat. Microbiol.">
        <title>Global analysis of biosynthetic gene clusters reveals vast potential of secondary metabolite production in Penicillium species.</title>
        <authorList>
            <person name="Nielsen J.C."/>
            <person name="Grijseels S."/>
            <person name="Prigent S."/>
            <person name="Ji B."/>
            <person name="Dainat J."/>
            <person name="Nielsen K.F."/>
            <person name="Frisvad J.C."/>
            <person name="Workman M."/>
            <person name="Nielsen J."/>
        </authorList>
    </citation>
    <scope>NUCLEOTIDE SEQUENCE [LARGE SCALE GENOMIC DNA]</scope>
    <source>
        <strain evidence="19">IBT 4502</strain>
    </source>
</reference>
<evidence type="ECO:0000313" key="18">
    <source>
        <dbReference type="EMBL" id="OQD60823.1"/>
    </source>
</evidence>
<evidence type="ECO:0000256" key="4">
    <source>
        <dbReference type="ARBA" id="ARBA00022448"/>
    </source>
</evidence>
<keyword evidence="7" id="KW-0479">Metal-binding</keyword>
<keyword evidence="12 15" id="KW-0472">Membrane</keyword>
<evidence type="ECO:0000256" key="13">
    <source>
        <dbReference type="ARBA" id="ARBA00023180"/>
    </source>
</evidence>
<feature type="region of interest" description="Disordered" evidence="16">
    <location>
        <begin position="363"/>
        <end position="395"/>
    </location>
</feature>
<keyword evidence="8" id="KW-0862">Zinc</keyword>
<dbReference type="PANTHER" id="PTHR23519">
    <property type="entry name" value="AUTOPHAGY-RELATED PROTEIN 22"/>
    <property type="match status" value="1"/>
</dbReference>
<dbReference type="Pfam" id="PF11700">
    <property type="entry name" value="ATG22"/>
    <property type="match status" value="1"/>
</dbReference>
<feature type="transmembrane region" description="Helical" evidence="15">
    <location>
        <begin position="647"/>
        <end position="670"/>
    </location>
</feature>
<keyword evidence="9 15" id="KW-0029">Amino-acid transport</keyword>
<dbReference type="Pfam" id="PF04828">
    <property type="entry name" value="GFA"/>
    <property type="match status" value="1"/>
</dbReference>
<feature type="region of interest" description="Disordered" evidence="16">
    <location>
        <begin position="714"/>
        <end position="734"/>
    </location>
</feature>
<evidence type="ECO:0000256" key="9">
    <source>
        <dbReference type="ARBA" id="ARBA00022970"/>
    </source>
</evidence>
<evidence type="ECO:0000256" key="3">
    <source>
        <dbReference type="ARBA" id="ARBA00006978"/>
    </source>
</evidence>
<feature type="domain" description="CENP-V/GFA" evidence="17">
    <location>
        <begin position="2"/>
        <end position="124"/>
    </location>
</feature>
<dbReference type="InterPro" id="IPR006913">
    <property type="entry name" value="CENP-V/GFA"/>
</dbReference>
<evidence type="ECO:0000313" key="19">
    <source>
        <dbReference type="Proteomes" id="UP000191408"/>
    </source>
</evidence>
<feature type="transmembrane region" description="Helical" evidence="15">
    <location>
        <begin position="438"/>
        <end position="457"/>
    </location>
</feature>
<proteinExistence type="inferred from homology"/>
<dbReference type="SUPFAM" id="SSF103473">
    <property type="entry name" value="MFS general substrate transporter"/>
    <property type="match status" value="2"/>
</dbReference>
<dbReference type="GO" id="GO:0005774">
    <property type="term" value="C:vacuolar membrane"/>
    <property type="evidence" value="ECO:0007669"/>
    <property type="project" value="UniProtKB-SubCell"/>
</dbReference>
<dbReference type="PROSITE" id="PS51891">
    <property type="entry name" value="CENP_V_GFA"/>
    <property type="match status" value="1"/>
</dbReference>
<dbReference type="PANTHER" id="PTHR23519:SF3">
    <property type="entry name" value="AUTOPHAGY-RELATED PROTEIN 22-2"/>
    <property type="match status" value="1"/>
</dbReference>
<dbReference type="EMBL" id="MDYM01000020">
    <property type="protein sequence ID" value="OQD60823.1"/>
    <property type="molecule type" value="Genomic_DNA"/>
</dbReference>
<dbReference type="InterPro" id="IPR024671">
    <property type="entry name" value="Atg22-like"/>
</dbReference>
<keyword evidence="13" id="KW-0325">Glycoprotein</keyword>
<dbReference type="InterPro" id="IPR044738">
    <property type="entry name" value="Atg22"/>
</dbReference>
<dbReference type="SUPFAM" id="SSF51316">
    <property type="entry name" value="Mss4-like"/>
    <property type="match status" value="1"/>
</dbReference>
<comment type="similarity">
    <text evidence="3 15">Belongs to the ATG22 family.</text>
</comment>
<comment type="similarity">
    <text evidence="2">Belongs to the Gfa family.</text>
</comment>
<feature type="transmembrane region" description="Helical" evidence="15">
    <location>
        <begin position="577"/>
        <end position="598"/>
    </location>
</feature>
<comment type="subcellular location">
    <subcellularLocation>
        <location evidence="1 15">Vacuole membrane</location>
        <topology evidence="1 15">Multi-pass membrane protein</topology>
    </subcellularLocation>
</comment>
<evidence type="ECO:0000256" key="11">
    <source>
        <dbReference type="ARBA" id="ARBA00023006"/>
    </source>
</evidence>
<feature type="transmembrane region" description="Helical" evidence="15">
    <location>
        <begin position="168"/>
        <end position="191"/>
    </location>
</feature>
<dbReference type="CDD" id="cd17483">
    <property type="entry name" value="MFS_Atg22_like"/>
    <property type="match status" value="1"/>
</dbReference>
<evidence type="ECO:0000256" key="12">
    <source>
        <dbReference type="ARBA" id="ARBA00023136"/>
    </source>
</evidence>
<accession>A0A1V6N890</accession>
<comment type="caution">
    <text evidence="18">The sequence shown here is derived from an EMBL/GenBank/DDBJ whole genome shotgun (WGS) entry which is preliminary data.</text>
</comment>
<evidence type="ECO:0000256" key="8">
    <source>
        <dbReference type="ARBA" id="ARBA00022833"/>
    </source>
</evidence>
<feature type="transmembrane region" description="Helical" evidence="15">
    <location>
        <begin position="676"/>
        <end position="697"/>
    </location>
</feature>
<feature type="transmembrane region" description="Helical" evidence="15">
    <location>
        <begin position="613"/>
        <end position="635"/>
    </location>
</feature>
<feature type="transmembrane region" description="Helical" evidence="15">
    <location>
        <begin position="295"/>
        <end position="315"/>
    </location>
</feature>
<keyword evidence="5 15" id="KW-0926">Vacuole</keyword>
<name>A0A1V6N890_PENPO</name>
<evidence type="ECO:0000256" key="7">
    <source>
        <dbReference type="ARBA" id="ARBA00022723"/>
    </source>
</evidence>
<feature type="transmembrane region" description="Helical" evidence="15">
    <location>
        <begin position="544"/>
        <end position="565"/>
    </location>
</feature>
<evidence type="ECO:0000256" key="16">
    <source>
        <dbReference type="SAM" id="MobiDB-lite"/>
    </source>
</evidence>
<keyword evidence="6 15" id="KW-0812">Transmembrane</keyword>
<dbReference type="GO" id="GO:0016846">
    <property type="term" value="F:carbon-sulfur lyase activity"/>
    <property type="evidence" value="ECO:0007669"/>
    <property type="project" value="InterPro"/>
</dbReference>
<gene>
    <name evidence="18" type="ORF">PENPOL_c020G00868</name>
</gene>
<evidence type="ECO:0000256" key="6">
    <source>
        <dbReference type="ARBA" id="ARBA00022692"/>
    </source>
</evidence>
<evidence type="ECO:0000256" key="5">
    <source>
        <dbReference type="ARBA" id="ARBA00022554"/>
    </source>
</evidence>